<dbReference type="EMBL" id="JAUSWV010000002">
    <property type="protein sequence ID" value="MDQ0581639.1"/>
    <property type="molecule type" value="Genomic_DNA"/>
</dbReference>
<organism evidence="1 2">
    <name type="scientific">Streptomyces rishiriensis</name>
    <dbReference type="NCBI Taxonomy" id="68264"/>
    <lineage>
        <taxon>Bacteria</taxon>
        <taxon>Bacillati</taxon>
        <taxon>Actinomycetota</taxon>
        <taxon>Actinomycetes</taxon>
        <taxon>Kitasatosporales</taxon>
        <taxon>Streptomycetaceae</taxon>
        <taxon>Streptomyces</taxon>
    </lineage>
</organism>
<sequence>MKTIDAQIQNALHQASPEAAIRDVKHAVARELQSLDPKTEIKATDYFNHTFIPDFVLTWGSGGQRPTRDIYLRFSVDAPLIQRDLKSLHEDSPAFIAIASGQRPPRESESVAREYDDCLLSSTSTLESISREDSRTPVTQMLKASLLQGGKGYLVGDSAAGVQRAVSSADAALARLDGQEVAASVRALSNHLAPAFSSRIERVMQVMWVSQGGDAENFPGTHETVASLSSGELTQILPFLLSLEDVVNNDFWRNLGENLELGHLQDLEYWRGSSNLNLLINANLDRLNARGAAVDRVQPNLFDELDGPPYWEVSDSHLHLRCGDVDFKFVDDRRQIAHRTELGIAPRWFEIEHRLDRYGIEGIEFTSPGSKTRIRSSTTEGLPESMNMQALSEALGEFARVMAVELRWPRSRHNVEVDFDRFAVESVKSSIGLHLLAYLGLDLLHQASPRLLSSFQRFVTADERFPWWNHNGGHAGALHE</sequence>
<evidence type="ECO:0000313" key="2">
    <source>
        <dbReference type="Proteomes" id="UP001230654"/>
    </source>
</evidence>
<reference evidence="1 2" key="1">
    <citation type="submission" date="2023-07" db="EMBL/GenBank/DDBJ databases">
        <title>Comparative genomics of wheat-associated soil bacteria to identify genetic determinants of phenazine resistance.</title>
        <authorList>
            <person name="Mouncey N."/>
        </authorList>
    </citation>
    <scope>NUCLEOTIDE SEQUENCE [LARGE SCALE GENOMIC DNA]</scope>
    <source>
        <strain evidence="1 2">B2I6</strain>
    </source>
</reference>
<dbReference type="Proteomes" id="UP001230654">
    <property type="component" value="Unassembled WGS sequence"/>
</dbReference>
<accession>A0ABU0NRN1</accession>
<evidence type="ECO:0000313" key="1">
    <source>
        <dbReference type="EMBL" id="MDQ0581639.1"/>
    </source>
</evidence>
<protein>
    <submittedName>
        <fullName evidence="1">Uncharacterized protein</fullName>
    </submittedName>
</protein>
<proteinExistence type="predicted"/>
<comment type="caution">
    <text evidence="1">The sequence shown here is derived from an EMBL/GenBank/DDBJ whole genome shotgun (WGS) entry which is preliminary data.</text>
</comment>
<keyword evidence="2" id="KW-1185">Reference proteome</keyword>
<name>A0ABU0NRN1_STRRH</name>
<gene>
    <name evidence="1" type="ORF">QF030_003817</name>
</gene>
<dbReference type="RefSeq" id="WP_307163871.1">
    <property type="nucleotide sequence ID" value="NZ_JAUSWV010000002.1"/>
</dbReference>